<comment type="caution">
    <text evidence="2">The sequence shown here is derived from an EMBL/GenBank/DDBJ whole genome shotgun (WGS) entry which is preliminary data.</text>
</comment>
<dbReference type="Proteomes" id="UP000735302">
    <property type="component" value="Unassembled WGS sequence"/>
</dbReference>
<protein>
    <submittedName>
        <fullName evidence="2">Uncharacterized protein</fullName>
    </submittedName>
</protein>
<evidence type="ECO:0000313" key="3">
    <source>
        <dbReference type="Proteomes" id="UP000735302"/>
    </source>
</evidence>
<evidence type="ECO:0000256" key="1">
    <source>
        <dbReference type="SAM" id="MobiDB-lite"/>
    </source>
</evidence>
<gene>
    <name evidence="2" type="ORF">PoB_007282000</name>
</gene>
<accession>A0AAV4DQ94</accession>
<dbReference type="EMBL" id="BLXT01008183">
    <property type="protein sequence ID" value="GFO46315.1"/>
    <property type="molecule type" value="Genomic_DNA"/>
</dbReference>
<sequence length="135" mass="14815">MSDHYYLHKKEVASTCALRGKKRERARETRARATGVRTKPWIRQSYSQQAHQSRSWNINVKKLTCLIMAVWANFTKSGLDSPSTTSAAVPSLESVSMMATPMTGDAGSSSWSSPPLVDERPGNDKGSTGLDLAEL</sequence>
<feature type="region of interest" description="Disordered" evidence="1">
    <location>
        <begin position="98"/>
        <end position="135"/>
    </location>
</feature>
<dbReference type="AlphaFoldDB" id="A0AAV4DQ94"/>
<keyword evidence="3" id="KW-1185">Reference proteome</keyword>
<organism evidence="2 3">
    <name type="scientific">Plakobranchus ocellatus</name>
    <dbReference type="NCBI Taxonomy" id="259542"/>
    <lineage>
        <taxon>Eukaryota</taxon>
        <taxon>Metazoa</taxon>
        <taxon>Spiralia</taxon>
        <taxon>Lophotrochozoa</taxon>
        <taxon>Mollusca</taxon>
        <taxon>Gastropoda</taxon>
        <taxon>Heterobranchia</taxon>
        <taxon>Euthyneura</taxon>
        <taxon>Panpulmonata</taxon>
        <taxon>Sacoglossa</taxon>
        <taxon>Placobranchoidea</taxon>
        <taxon>Plakobranchidae</taxon>
        <taxon>Plakobranchus</taxon>
    </lineage>
</organism>
<name>A0AAV4DQ94_9GAST</name>
<proteinExistence type="predicted"/>
<reference evidence="2 3" key="1">
    <citation type="journal article" date="2021" name="Elife">
        <title>Chloroplast acquisition without the gene transfer in kleptoplastic sea slugs, Plakobranchus ocellatus.</title>
        <authorList>
            <person name="Maeda T."/>
            <person name="Takahashi S."/>
            <person name="Yoshida T."/>
            <person name="Shimamura S."/>
            <person name="Takaki Y."/>
            <person name="Nagai Y."/>
            <person name="Toyoda A."/>
            <person name="Suzuki Y."/>
            <person name="Arimoto A."/>
            <person name="Ishii H."/>
            <person name="Satoh N."/>
            <person name="Nishiyama T."/>
            <person name="Hasebe M."/>
            <person name="Maruyama T."/>
            <person name="Minagawa J."/>
            <person name="Obokata J."/>
            <person name="Shigenobu S."/>
        </authorList>
    </citation>
    <scope>NUCLEOTIDE SEQUENCE [LARGE SCALE GENOMIC DNA]</scope>
</reference>
<evidence type="ECO:0000313" key="2">
    <source>
        <dbReference type="EMBL" id="GFO46315.1"/>
    </source>
</evidence>